<evidence type="ECO:0000256" key="3">
    <source>
        <dbReference type="ARBA" id="ARBA00022692"/>
    </source>
</evidence>
<feature type="transmembrane region" description="Helical" evidence="6">
    <location>
        <begin position="207"/>
        <end position="229"/>
    </location>
</feature>
<dbReference type="PANTHER" id="PTHR47371:SF3">
    <property type="entry name" value="PHOSPHOGLYCEROL TRANSFERASE I"/>
    <property type="match status" value="1"/>
</dbReference>
<dbReference type="Proteomes" id="UP001595692">
    <property type="component" value="Unassembled WGS sequence"/>
</dbReference>
<evidence type="ECO:0000256" key="6">
    <source>
        <dbReference type="SAM" id="Phobius"/>
    </source>
</evidence>
<evidence type="ECO:0000313" key="8">
    <source>
        <dbReference type="EMBL" id="MFC3912830.1"/>
    </source>
</evidence>
<feature type="transmembrane region" description="Helical" evidence="6">
    <location>
        <begin position="241"/>
        <end position="260"/>
    </location>
</feature>
<keyword evidence="3 6" id="KW-0812">Transmembrane</keyword>
<keyword evidence="5 6" id="KW-0472">Membrane</keyword>
<feature type="transmembrane region" description="Helical" evidence="6">
    <location>
        <begin position="267"/>
        <end position="287"/>
    </location>
</feature>
<gene>
    <name evidence="8" type="ORF">ACFOSS_05040</name>
</gene>
<dbReference type="RefSeq" id="WP_377151026.1">
    <property type="nucleotide sequence ID" value="NZ_JBHSAF010000003.1"/>
</dbReference>
<keyword evidence="9" id="KW-1185">Reference proteome</keyword>
<accession>A0ABV8CLE4</accession>
<dbReference type="InterPro" id="IPR050448">
    <property type="entry name" value="OpgB/LTA_synthase_biosynth"/>
</dbReference>
<organism evidence="8 9">
    <name type="scientific">Pseudaeromonas sharmana</name>
    <dbReference type="NCBI Taxonomy" id="328412"/>
    <lineage>
        <taxon>Bacteria</taxon>
        <taxon>Pseudomonadati</taxon>
        <taxon>Pseudomonadota</taxon>
        <taxon>Gammaproteobacteria</taxon>
        <taxon>Aeromonadales</taxon>
        <taxon>Aeromonadaceae</taxon>
        <taxon>Pseudaeromonas</taxon>
    </lineage>
</organism>
<dbReference type="InterPro" id="IPR017850">
    <property type="entry name" value="Alkaline_phosphatase_core_sf"/>
</dbReference>
<evidence type="ECO:0000256" key="5">
    <source>
        <dbReference type="ARBA" id="ARBA00023136"/>
    </source>
</evidence>
<evidence type="ECO:0000259" key="7">
    <source>
        <dbReference type="Pfam" id="PF00884"/>
    </source>
</evidence>
<evidence type="ECO:0000256" key="4">
    <source>
        <dbReference type="ARBA" id="ARBA00022989"/>
    </source>
</evidence>
<dbReference type="Pfam" id="PF00884">
    <property type="entry name" value="Sulfatase"/>
    <property type="match status" value="1"/>
</dbReference>
<name>A0ABV8CLE4_9GAMM</name>
<dbReference type="CDD" id="cd16015">
    <property type="entry name" value="LTA_synthase"/>
    <property type="match status" value="1"/>
</dbReference>
<dbReference type="PANTHER" id="PTHR47371">
    <property type="entry name" value="LIPOTEICHOIC ACID SYNTHASE"/>
    <property type="match status" value="1"/>
</dbReference>
<dbReference type="SUPFAM" id="SSF53649">
    <property type="entry name" value="Alkaline phosphatase-like"/>
    <property type="match status" value="1"/>
</dbReference>
<comment type="caution">
    <text evidence="8">The sequence shown here is derived from an EMBL/GenBank/DDBJ whole genome shotgun (WGS) entry which is preliminary data.</text>
</comment>
<dbReference type="EMBL" id="JBHSAF010000003">
    <property type="protein sequence ID" value="MFC3912830.1"/>
    <property type="molecule type" value="Genomic_DNA"/>
</dbReference>
<comment type="subcellular location">
    <subcellularLocation>
        <location evidence="1">Cell membrane</location>
        <topology evidence="1">Multi-pass membrane protein</topology>
    </subcellularLocation>
</comment>
<feature type="transmembrane region" description="Helical" evidence="6">
    <location>
        <begin position="333"/>
        <end position="352"/>
    </location>
</feature>
<feature type="transmembrane region" description="Helical" evidence="6">
    <location>
        <begin position="299"/>
        <end position="326"/>
    </location>
</feature>
<evidence type="ECO:0000313" key="9">
    <source>
        <dbReference type="Proteomes" id="UP001595692"/>
    </source>
</evidence>
<dbReference type="InterPro" id="IPR000917">
    <property type="entry name" value="Sulfatase_N"/>
</dbReference>
<feature type="domain" description="Sulfatase N-terminal" evidence="7">
    <location>
        <begin position="466"/>
        <end position="699"/>
    </location>
</feature>
<reference evidence="9" key="1">
    <citation type="journal article" date="2019" name="Int. J. Syst. Evol. Microbiol.">
        <title>The Global Catalogue of Microorganisms (GCM) 10K type strain sequencing project: providing services to taxonomists for standard genome sequencing and annotation.</title>
        <authorList>
            <consortium name="The Broad Institute Genomics Platform"/>
            <consortium name="The Broad Institute Genome Sequencing Center for Infectious Disease"/>
            <person name="Wu L."/>
            <person name="Ma J."/>
        </authorList>
    </citation>
    <scope>NUCLEOTIDE SEQUENCE [LARGE SCALE GENOMIC DNA]</scope>
    <source>
        <strain evidence="9">CCUG 54939</strain>
    </source>
</reference>
<keyword evidence="2" id="KW-1003">Cell membrane</keyword>
<dbReference type="Gene3D" id="3.40.720.10">
    <property type="entry name" value="Alkaline Phosphatase, subunit A"/>
    <property type="match status" value="1"/>
</dbReference>
<keyword evidence="4 6" id="KW-1133">Transmembrane helix</keyword>
<proteinExistence type="predicted"/>
<sequence length="753" mass="84109">MSKRFRHPDALPTSRLQWVLLCLLTSLFLATAVLPVFRPESLFYPHFNQQVTDFARLDNLGLIYKNDTHGTYAVIDSNWTFTRSLAKDEKVLFRLLNSDSREASHIDLQPDVEQGLTNRCQTETPCHVAITGSIRVPTESLSEQYQLTTEIQRAGHAAALTQIITLPRSEFDLQRMGLGLLATLLICGACQRLLLSALRQGLRWRLAGILLLGNLSFLLLNATLCFHISEFIVWAEYRYAHYYLSWGLMLLGWLVCVLLGRHLYMGLVFTALFAIGLLANFAKIHIYGTSLGGDDLSNLLSLVTILVGDHLLWLSAGLLGLVLMLWKLRWFGWLLRVGVGLVAFFGFSVFAIQASNKVLGPNINYFNTESSYHREMVRRGPSLYLFDLINGLVRGNSIYAFPNPNPTPDYPAAATTTEGHADWDLVIVMQYEAMWLDWKGGICKPAPSLRVPARTDAIISSVRSPTTGGMTVLAEFEMNTGLPVGLLRQGIVPYYYLRDGAQGLAQSARQLGYQTHFYHPYKANFWGRSQAIPAMGYQQLHFDDQFTSLDQKGSYVSDQALIGKVLQQATSAPGQPQFIYTVTMQGHGPFNQARYGQHELDAACPGLSDSDRQTLNTYYTGVVDEMASLQSLLDGLHASGLRYLLIAFGDHQPYLMNAGHLVLPAHAKTEQTFDIPFMVFAPEGSAPLKQQYQSVRQLFQAGQVTRQLLGQRHASPTVEPALLHPVLGKETAFDPASYLLPLHTVFRDDTFHQ</sequence>
<evidence type="ECO:0000256" key="1">
    <source>
        <dbReference type="ARBA" id="ARBA00004651"/>
    </source>
</evidence>
<evidence type="ECO:0000256" key="2">
    <source>
        <dbReference type="ARBA" id="ARBA00022475"/>
    </source>
</evidence>
<protein>
    <submittedName>
        <fullName evidence="8">LTA synthase family protein</fullName>
    </submittedName>
</protein>